<proteinExistence type="predicted"/>
<dbReference type="Proteomes" id="UP001597419">
    <property type="component" value="Unassembled WGS sequence"/>
</dbReference>
<keyword evidence="3" id="KW-1185">Reference proteome</keyword>
<dbReference type="RefSeq" id="WP_345408445.1">
    <property type="nucleotide sequence ID" value="NZ_BAABHG010000028.1"/>
</dbReference>
<evidence type="ECO:0000313" key="3">
    <source>
        <dbReference type="Proteomes" id="UP001597419"/>
    </source>
</evidence>
<dbReference type="InterPro" id="IPR049202">
    <property type="entry name" value="DUF6817"/>
</dbReference>
<evidence type="ECO:0000313" key="2">
    <source>
        <dbReference type="EMBL" id="MFD2462738.1"/>
    </source>
</evidence>
<accession>A0ABW5GPC4</accession>
<reference evidence="3" key="1">
    <citation type="journal article" date="2019" name="Int. J. Syst. Evol. Microbiol.">
        <title>The Global Catalogue of Microorganisms (GCM) 10K type strain sequencing project: providing services to taxonomists for standard genome sequencing and annotation.</title>
        <authorList>
            <consortium name="The Broad Institute Genomics Platform"/>
            <consortium name="The Broad Institute Genome Sequencing Center for Infectious Disease"/>
            <person name="Wu L."/>
            <person name="Ma J."/>
        </authorList>
    </citation>
    <scope>NUCLEOTIDE SEQUENCE [LARGE SCALE GENOMIC DNA]</scope>
    <source>
        <strain evidence="3">CGMCC 4.7643</strain>
    </source>
</reference>
<name>A0ABW5GPC4_9PSEU</name>
<feature type="domain" description="DUF6817" evidence="1">
    <location>
        <begin position="13"/>
        <end position="96"/>
    </location>
</feature>
<evidence type="ECO:0000259" key="1">
    <source>
        <dbReference type="Pfam" id="PF20680"/>
    </source>
</evidence>
<dbReference type="Pfam" id="PF20680">
    <property type="entry name" value="DUF6817"/>
    <property type="match status" value="1"/>
</dbReference>
<comment type="caution">
    <text evidence="2">The sequence shown here is derived from an EMBL/GenBank/DDBJ whole genome shotgun (WGS) entry which is preliminary data.</text>
</comment>
<protein>
    <submittedName>
        <fullName evidence="2">DUF6817 domain-containing protein</fullName>
    </submittedName>
</protein>
<dbReference type="EMBL" id="JBHUKU010000019">
    <property type="protein sequence ID" value="MFD2462738.1"/>
    <property type="molecule type" value="Genomic_DNA"/>
</dbReference>
<organism evidence="2 3">
    <name type="scientific">Amycolatopsis samaneae</name>
    <dbReference type="NCBI Taxonomy" id="664691"/>
    <lineage>
        <taxon>Bacteria</taxon>
        <taxon>Bacillati</taxon>
        <taxon>Actinomycetota</taxon>
        <taxon>Actinomycetes</taxon>
        <taxon>Pseudonocardiales</taxon>
        <taxon>Pseudonocardiaceae</taxon>
        <taxon>Amycolatopsis</taxon>
    </lineage>
</organism>
<sequence length="189" mass="20651">MDARRVADAVELLERYDAAAIEHPGGTLLAHLIRVEERLARWGARPTVRLAGLCHAAYGTDGFPTALMPLGRRTELAGVIGAEAEELVYLYGACGRAASYPRLAEGAPMVDRFSADEFMPSWQQRRDFAELTAANELDLVFASAEFARRHGAGILALLTRFRPLLSEHAWRDRVTAESTVDSGVGLTVD</sequence>
<gene>
    <name evidence="2" type="ORF">ACFSYJ_29295</name>
</gene>